<dbReference type="EMBL" id="CP144754">
    <property type="protein sequence ID" value="WVZ96184.1"/>
    <property type="molecule type" value="Genomic_DNA"/>
</dbReference>
<dbReference type="GO" id="GO:0015074">
    <property type="term" value="P:DNA integration"/>
    <property type="evidence" value="ECO:0007669"/>
    <property type="project" value="InterPro"/>
</dbReference>
<dbReference type="Proteomes" id="UP001341281">
    <property type="component" value="Chromosome 10"/>
</dbReference>
<sequence length="577" mass="60561">MSFAEARNLLVLKELRLANDAKNAAATALLVGTTSSSSSCSGGCKSSTALTATGNSGGNGGGRPSRKTRWRKGQQQGGAQQQSGPRPTGPWVCFGPWTGPQPAPAWRPSAPGLLGPYPQANTAFAGPQTSQPRRLLVSTGCRLAATAGAKLGPGGSDCCPSKHAAAGRGPRVMDTGATSHMTSSDGILLSRTPPSYSSITVGNGTSIPVIAQGHSLLPASSSRFNLNNVLVVPSLVRNLLSVRQFTRDNSCSVEFDPFGFSVKDLQTRREILRCASSGDLYTFPAEHSSVAHAYLAVPSVVWHQRLGHPAPATLASLQNSGVISCNKADNGREFINTATASFLASRGTLLRLSCPYTSPQNGKAERIIRTLNNSTRTLLLHASMPPKYWAEALATATYLLNRRPSSSIQNRIPFQLLYGVPPDLAHLRVFGCLCYPNLSATAAHKLAPRSTTCVFIGYPSSHKGYRCLDLATHRVIISRHVVFDETTFPFAATSPSVAPSLDFLVTDDVQDPYVVMPVVAPPSMGVEQPLLTADAPFLADVEQPRPSPGPHGRPGGSPAAGAAPAPVPAAGAAPRGP</sequence>
<dbReference type="InterPro" id="IPR012337">
    <property type="entry name" value="RNaseH-like_sf"/>
</dbReference>
<proteinExistence type="predicted"/>
<feature type="domain" description="Integrase catalytic" evidence="3">
    <location>
        <begin position="328"/>
        <end position="421"/>
    </location>
</feature>
<feature type="compositionally biased region" description="Low complexity" evidence="2">
    <location>
        <begin position="556"/>
        <end position="577"/>
    </location>
</feature>
<dbReference type="GO" id="GO:0003676">
    <property type="term" value="F:nucleic acid binding"/>
    <property type="evidence" value="ECO:0007669"/>
    <property type="project" value="InterPro"/>
</dbReference>
<dbReference type="PANTHER" id="PTHR42648:SF26">
    <property type="entry name" value="INTEGRASE CATALYTIC DOMAIN-CONTAINING PROTEIN"/>
    <property type="match status" value="1"/>
</dbReference>
<dbReference type="Gene3D" id="3.30.420.10">
    <property type="entry name" value="Ribonuclease H-like superfamily/Ribonuclease H"/>
    <property type="match status" value="1"/>
</dbReference>
<evidence type="ECO:0000313" key="4">
    <source>
        <dbReference type="EMBL" id="WVZ96184.1"/>
    </source>
</evidence>
<name>A0AAQ3URG9_PASNO</name>
<gene>
    <name evidence="4" type="ORF">U9M48_041853</name>
</gene>
<feature type="non-terminal residue" evidence="4">
    <location>
        <position position="577"/>
    </location>
</feature>
<dbReference type="GO" id="GO:0006508">
    <property type="term" value="P:proteolysis"/>
    <property type="evidence" value="ECO:0007669"/>
    <property type="project" value="UniProtKB-KW"/>
</dbReference>
<evidence type="ECO:0000256" key="2">
    <source>
        <dbReference type="SAM" id="MobiDB-lite"/>
    </source>
</evidence>
<dbReference type="GO" id="GO:0008233">
    <property type="term" value="F:peptidase activity"/>
    <property type="evidence" value="ECO:0007669"/>
    <property type="project" value="UniProtKB-KW"/>
</dbReference>
<keyword evidence="1" id="KW-0378">Hydrolase</keyword>
<accession>A0AAQ3URG9</accession>
<dbReference type="PANTHER" id="PTHR42648">
    <property type="entry name" value="TRANSPOSASE, PUTATIVE-RELATED"/>
    <property type="match status" value="1"/>
</dbReference>
<dbReference type="SUPFAM" id="SSF53098">
    <property type="entry name" value="Ribonuclease H-like"/>
    <property type="match status" value="1"/>
</dbReference>
<feature type="compositionally biased region" description="Low complexity" evidence="2">
    <location>
        <begin position="34"/>
        <end position="54"/>
    </location>
</feature>
<evidence type="ECO:0000313" key="5">
    <source>
        <dbReference type="Proteomes" id="UP001341281"/>
    </source>
</evidence>
<feature type="region of interest" description="Disordered" evidence="2">
    <location>
        <begin position="535"/>
        <end position="577"/>
    </location>
</feature>
<dbReference type="InterPro" id="IPR001584">
    <property type="entry name" value="Integrase_cat-core"/>
</dbReference>
<dbReference type="AlphaFoldDB" id="A0AAQ3URG9"/>
<organism evidence="4 5">
    <name type="scientific">Paspalum notatum var. saurae</name>
    <dbReference type="NCBI Taxonomy" id="547442"/>
    <lineage>
        <taxon>Eukaryota</taxon>
        <taxon>Viridiplantae</taxon>
        <taxon>Streptophyta</taxon>
        <taxon>Embryophyta</taxon>
        <taxon>Tracheophyta</taxon>
        <taxon>Spermatophyta</taxon>
        <taxon>Magnoliopsida</taxon>
        <taxon>Liliopsida</taxon>
        <taxon>Poales</taxon>
        <taxon>Poaceae</taxon>
        <taxon>PACMAD clade</taxon>
        <taxon>Panicoideae</taxon>
        <taxon>Andropogonodae</taxon>
        <taxon>Paspaleae</taxon>
        <taxon>Paspalinae</taxon>
        <taxon>Paspalum</taxon>
    </lineage>
</organism>
<dbReference type="Pfam" id="PF25597">
    <property type="entry name" value="SH3_retrovirus"/>
    <property type="match status" value="1"/>
</dbReference>
<dbReference type="InterPro" id="IPR057670">
    <property type="entry name" value="SH3_retrovirus"/>
</dbReference>
<protein>
    <recommendedName>
        <fullName evidence="3">Integrase catalytic domain-containing protein</fullName>
    </recommendedName>
</protein>
<dbReference type="InterPro" id="IPR054722">
    <property type="entry name" value="PolX-like_BBD"/>
</dbReference>
<dbReference type="Pfam" id="PF22936">
    <property type="entry name" value="Pol_BBD"/>
    <property type="match status" value="1"/>
</dbReference>
<evidence type="ECO:0000256" key="1">
    <source>
        <dbReference type="ARBA" id="ARBA00022670"/>
    </source>
</evidence>
<dbReference type="InterPro" id="IPR039537">
    <property type="entry name" value="Retrotran_Ty1/copia-like"/>
</dbReference>
<dbReference type="InterPro" id="IPR036397">
    <property type="entry name" value="RNaseH_sf"/>
</dbReference>
<evidence type="ECO:0000259" key="3">
    <source>
        <dbReference type="PROSITE" id="PS50994"/>
    </source>
</evidence>
<keyword evidence="1" id="KW-0645">Protease</keyword>
<reference evidence="4 5" key="1">
    <citation type="submission" date="2024-02" db="EMBL/GenBank/DDBJ databases">
        <title>High-quality chromosome-scale genome assembly of Pensacola bahiagrass (Paspalum notatum Flugge var. saurae).</title>
        <authorList>
            <person name="Vega J.M."/>
            <person name="Podio M."/>
            <person name="Orjuela J."/>
            <person name="Siena L.A."/>
            <person name="Pessino S.C."/>
            <person name="Combes M.C."/>
            <person name="Mariac C."/>
            <person name="Albertini E."/>
            <person name="Pupilli F."/>
            <person name="Ortiz J.P.A."/>
            <person name="Leblanc O."/>
        </authorList>
    </citation>
    <scope>NUCLEOTIDE SEQUENCE [LARGE SCALE GENOMIC DNA]</scope>
    <source>
        <strain evidence="4">R1</strain>
        <tissue evidence="4">Leaf</tissue>
    </source>
</reference>
<keyword evidence="5" id="KW-1185">Reference proteome</keyword>
<feature type="compositionally biased region" description="Low complexity" evidence="2">
    <location>
        <begin position="73"/>
        <end position="84"/>
    </location>
</feature>
<feature type="region of interest" description="Disordered" evidence="2">
    <location>
        <begin position="34"/>
        <end position="91"/>
    </location>
</feature>
<dbReference type="PROSITE" id="PS50994">
    <property type="entry name" value="INTEGRASE"/>
    <property type="match status" value="1"/>
</dbReference>